<keyword evidence="4 5" id="KW-0472">Membrane</keyword>
<feature type="transmembrane region" description="Helical" evidence="5">
    <location>
        <begin position="125"/>
        <end position="149"/>
    </location>
</feature>
<sequence>MSEKQMKEAFVSNLNGTTVLEITQGLCFPAFCILCRGFLIIFSQYLCSFSPTWKTRFLIDFVVLIVPMVATLTIWASFILLELLGVIIFGAGLLYQIYRRRTCYARLPFLKILEKFLNISLESEYIPAISCFRVITSAFTAIAILAVDFPLFPRRFAKTELYGTGAMDFGVGGFVFGSAMVCLEVRRRKYMEGSKLHYFTNSLYSVWPLVFLGIGRLAIIKSIGYQEHLTEYGVHWNFFFTIIVVKLITPLLLIIFPLNKSWIIALGITVLYQLALD</sequence>
<dbReference type="InterPro" id="IPR009447">
    <property type="entry name" value="PIGW/GWT1"/>
</dbReference>
<evidence type="ECO:0000313" key="7">
    <source>
        <dbReference type="Proteomes" id="UP000236370"/>
    </source>
</evidence>
<keyword evidence="2 5" id="KW-0812">Transmembrane</keyword>
<evidence type="ECO:0000256" key="2">
    <source>
        <dbReference type="ARBA" id="ARBA00022692"/>
    </source>
</evidence>
<organism evidence="6 7">
    <name type="scientific">Pan troglodytes</name>
    <name type="common">Chimpanzee</name>
    <dbReference type="NCBI Taxonomy" id="9598"/>
    <lineage>
        <taxon>Eukaryota</taxon>
        <taxon>Metazoa</taxon>
        <taxon>Chordata</taxon>
        <taxon>Craniata</taxon>
        <taxon>Vertebrata</taxon>
        <taxon>Euteleostomi</taxon>
        <taxon>Mammalia</taxon>
        <taxon>Eutheria</taxon>
        <taxon>Euarchontoglires</taxon>
        <taxon>Primates</taxon>
        <taxon>Haplorrhini</taxon>
        <taxon>Catarrhini</taxon>
        <taxon>Hominidae</taxon>
        <taxon>Pan</taxon>
    </lineage>
</organism>
<dbReference type="Pfam" id="PF06423">
    <property type="entry name" value="GWT1"/>
    <property type="match status" value="1"/>
</dbReference>
<name>A0A2J8LJN8_PANTR</name>
<accession>A0A2J8LJN8</accession>
<feature type="non-terminal residue" evidence="6">
    <location>
        <position position="277"/>
    </location>
</feature>
<dbReference type="EMBL" id="NBAG03000289">
    <property type="protein sequence ID" value="PNI47480.1"/>
    <property type="molecule type" value="Genomic_DNA"/>
</dbReference>
<feature type="transmembrane region" description="Helical" evidence="5">
    <location>
        <begin position="204"/>
        <end position="224"/>
    </location>
</feature>
<dbReference type="Proteomes" id="UP000236370">
    <property type="component" value="Unassembled WGS sequence"/>
</dbReference>
<dbReference type="GO" id="GO:0016020">
    <property type="term" value="C:membrane"/>
    <property type="evidence" value="ECO:0007669"/>
    <property type="project" value="UniProtKB-SubCell"/>
</dbReference>
<keyword evidence="3 5" id="KW-1133">Transmembrane helix</keyword>
<evidence type="ECO:0000256" key="4">
    <source>
        <dbReference type="ARBA" id="ARBA00023136"/>
    </source>
</evidence>
<feature type="transmembrane region" description="Helical" evidence="5">
    <location>
        <begin position="57"/>
        <end position="75"/>
    </location>
</feature>
<evidence type="ECO:0000256" key="5">
    <source>
        <dbReference type="SAM" id="Phobius"/>
    </source>
</evidence>
<feature type="transmembrane region" description="Helical" evidence="5">
    <location>
        <begin position="161"/>
        <end position="183"/>
    </location>
</feature>
<feature type="transmembrane region" description="Helical" evidence="5">
    <location>
        <begin position="22"/>
        <end position="45"/>
    </location>
</feature>
<evidence type="ECO:0000313" key="6">
    <source>
        <dbReference type="EMBL" id="PNI47480.1"/>
    </source>
</evidence>
<dbReference type="PANTHER" id="PTHR20661">
    <property type="entry name" value="PHOSPHATIDYLINOSITOL-GLYCAN BIOSYNTHESIS CLASS W PROTEIN"/>
    <property type="match status" value="1"/>
</dbReference>
<evidence type="ECO:0000256" key="3">
    <source>
        <dbReference type="ARBA" id="ARBA00022989"/>
    </source>
</evidence>
<dbReference type="PANTHER" id="PTHR20661:SF0">
    <property type="entry name" value="PHOSPHATIDYLINOSITOL-GLYCAN BIOSYNTHESIS CLASS W PROTEIN"/>
    <property type="match status" value="1"/>
</dbReference>
<dbReference type="GO" id="GO:0008374">
    <property type="term" value="F:O-acyltransferase activity"/>
    <property type="evidence" value="ECO:0007669"/>
    <property type="project" value="UniProtKB-ARBA"/>
</dbReference>
<protein>
    <submittedName>
        <fullName evidence="6">PIGW isoform 1</fullName>
    </submittedName>
</protein>
<feature type="transmembrane region" description="Helical" evidence="5">
    <location>
        <begin position="236"/>
        <end position="256"/>
    </location>
</feature>
<evidence type="ECO:0000256" key="1">
    <source>
        <dbReference type="ARBA" id="ARBA00004141"/>
    </source>
</evidence>
<comment type="subcellular location">
    <subcellularLocation>
        <location evidence="1">Membrane</location>
        <topology evidence="1">Multi-pass membrane protein</topology>
    </subcellularLocation>
</comment>
<gene>
    <name evidence="6" type="ORF">CK820_G0028769</name>
</gene>
<reference evidence="6 7" key="1">
    <citation type="submission" date="2017-12" db="EMBL/GenBank/DDBJ databases">
        <title>High-resolution comparative analysis of great ape genomes.</title>
        <authorList>
            <person name="Pollen A."/>
            <person name="Hastie A."/>
            <person name="Hormozdiari F."/>
            <person name="Dougherty M."/>
            <person name="Liu R."/>
            <person name="Chaisson M."/>
            <person name="Hoppe E."/>
            <person name="Hill C."/>
            <person name="Pang A."/>
            <person name="Hillier L."/>
            <person name="Baker C."/>
            <person name="Armstrong J."/>
            <person name="Shendure J."/>
            <person name="Paten B."/>
            <person name="Wilson R."/>
            <person name="Chao H."/>
            <person name="Schneider V."/>
            <person name="Ventura M."/>
            <person name="Kronenberg Z."/>
            <person name="Murali S."/>
            <person name="Gordon D."/>
            <person name="Cantsilieris S."/>
            <person name="Munson K."/>
            <person name="Nelson B."/>
            <person name="Raja A."/>
            <person name="Underwood J."/>
            <person name="Diekhans M."/>
            <person name="Fiddes I."/>
            <person name="Haussler D."/>
            <person name="Eichler E."/>
        </authorList>
    </citation>
    <scope>NUCLEOTIDE SEQUENCE [LARGE SCALE GENOMIC DNA]</scope>
    <source>
        <strain evidence="6">Yerkes chimp pedigree #C0471</strain>
    </source>
</reference>
<dbReference type="AlphaFoldDB" id="A0A2J8LJN8"/>
<proteinExistence type="predicted"/>
<dbReference type="GO" id="GO:0006506">
    <property type="term" value="P:GPI anchor biosynthetic process"/>
    <property type="evidence" value="ECO:0007669"/>
    <property type="project" value="InterPro"/>
</dbReference>
<comment type="caution">
    <text evidence="6">The sequence shown here is derived from an EMBL/GenBank/DDBJ whole genome shotgun (WGS) entry which is preliminary data.</text>
</comment>